<dbReference type="InterPro" id="IPR016035">
    <property type="entry name" value="Acyl_Trfase/lysoPLipase"/>
</dbReference>
<accession>A0ABN1X036</accession>
<feature type="short sequence motif" description="GXSXG" evidence="2">
    <location>
        <begin position="36"/>
        <end position="40"/>
    </location>
</feature>
<keyword evidence="5" id="KW-1185">Reference proteome</keyword>
<comment type="caution">
    <text evidence="2">Lacks conserved residue(s) required for the propagation of feature annotation.</text>
</comment>
<evidence type="ECO:0000256" key="1">
    <source>
        <dbReference type="ARBA" id="ARBA00023098"/>
    </source>
</evidence>
<dbReference type="PROSITE" id="PS51635">
    <property type="entry name" value="PNPLA"/>
    <property type="match status" value="1"/>
</dbReference>
<protein>
    <recommendedName>
        <fullName evidence="3">PNPLA domain-containing protein</fullName>
    </recommendedName>
</protein>
<evidence type="ECO:0000313" key="4">
    <source>
        <dbReference type="EMBL" id="GAA1270132.1"/>
    </source>
</evidence>
<organism evidence="4 5">
    <name type="scientific">Kitasatospora nipponensis</name>
    <dbReference type="NCBI Taxonomy" id="258049"/>
    <lineage>
        <taxon>Bacteria</taxon>
        <taxon>Bacillati</taxon>
        <taxon>Actinomycetota</taxon>
        <taxon>Actinomycetes</taxon>
        <taxon>Kitasatosporales</taxon>
        <taxon>Streptomycetaceae</taxon>
        <taxon>Kitasatospora</taxon>
    </lineage>
</organism>
<dbReference type="InterPro" id="IPR002641">
    <property type="entry name" value="PNPLA_dom"/>
</dbReference>
<reference evidence="4 5" key="1">
    <citation type="journal article" date="2019" name="Int. J. Syst. Evol. Microbiol.">
        <title>The Global Catalogue of Microorganisms (GCM) 10K type strain sequencing project: providing services to taxonomists for standard genome sequencing and annotation.</title>
        <authorList>
            <consortium name="The Broad Institute Genomics Platform"/>
            <consortium name="The Broad Institute Genome Sequencing Center for Infectious Disease"/>
            <person name="Wu L."/>
            <person name="Ma J."/>
        </authorList>
    </citation>
    <scope>NUCLEOTIDE SEQUENCE [LARGE SCALE GENOMIC DNA]</scope>
    <source>
        <strain evidence="4 5">JCM 13004</strain>
    </source>
</reference>
<feature type="active site" description="Proton acceptor" evidence="2">
    <location>
        <position position="162"/>
    </location>
</feature>
<keyword evidence="1 2" id="KW-0443">Lipid metabolism</keyword>
<sequence>MRRSLVLAGGGMRVAWQTGVVRALREHGLAFDHVDGTSGGIMTTGMLLSGQDPAEMGRRWSELDVHDFNSPLPAADYLKGPWSLPALGDADGVLHKVLPALGIDVAAVRSSPLQGTFNLVDFVTKTCVAVPNTEIDLELMAAGMSLPLFMPPLRRDGRVWTDAVWVKDANVGEALRRGADEVWLVWCIGNARYWGDGPLEQYVHMIEMSANGALFAELATAERPFVLHVVKPRHPLPLDPEFFTGRITADTLVAMGYRDAWDYLDGAGPSGVPKDPTCTTMDVAPRGVRFGERMHGEVGGAELLLDVTVELPLPADGAASPGARLVGHVDHAPWGGRVLLADGRLEAAGSGVTYRARVRLDGRWQEVRARRDLADGRGPDLWSDARRADFWAGDGCTGELTLGLRDAARSLGSVEPVGAHGLRGHAEALAELARVGLRRGLAR</sequence>
<feature type="active site" description="Nucleophile" evidence="2">
    <location>
        <position position="38"/>
    </location>
</feature>
<comment type="caution">
    <text evidence="4">The sequence shown here is derived from an EMBL/GenBank/DDBJ whole genome shotgun (WGS) entry which is preliminary data.</text>
</comment>
<dbReference type="SUPFAM" id="SSF52151">
    <property type="entry name" value="FabD/lysophospholipase-like"/>
    <property type="match status" value="1"/>
</dbReference>
<dbReference type="RefSeq" id="WP_344446044.1">
    <property type="nucleotide sequence ID" value="NZ_BAAALF010000206.1"/>
</dbReference>
<evidence type="ECO:0000259" key="3">
    <source>
        <dbReference type="PROSITE" id="PS51635"/>
    </source>
</evidence>
<dbReference type="EMBL" id="BAAALF010000206">
    <property type="protein sequence ID" value="GAA1270132.1"/>
    <property type="molecule type" value="Genomic_DNA"/>
</dbReference>
<feature type="domain" description="PNPLA" evidence="3">
    <location>
        <begin position="5"/>
        <end position="176"/>
    </location>
</feature>
<keyword evidence="2" id="KW-0442">Lipid degradation</keyword>
<name>A0ABN1X036_9ACTN</name>
<keyword evidence="2" id="KW-0378">Hydrolase</keyword>
<dbReference type="Proteomes" id="UP001500037">
    <property type="component" value="Unassembled WGS sequence"/>
</dbReference>
<dbReference type="Pfam" id="PF01734">
    <property type="entry name" value="Patatin"/>
    <property type="match status" value="1"/>
</dbReference>
<evidence type="ECO:0000313" key="5">
    <source>
        <dbReference type="Proteomes" id="UP001500037"/>
    </source>
</evidence>
<dbReference type="Gene3D" id="3.40.1090.10">
    <property type="entry name" value="Cytosolic phospholipase A2 catalytic domain"/>
    <property type="match status" value="1"/>
</dbReference>
<gene>
    <name evidence="4" type="ORF">GCM10009665_68140</name>
</gene>
<proteinExistence type="predicted"/>
<evidence type="ECO:0000256" key="2">
    <source>
        <dbReference type="PROSITE-ProRule" id="PRU01161"/>
    </source>
</evidence>